<sequence length="262" mass="29213">MSSQNLVAPSDLAHQAPSNLAHCHNAQAACQNTRAPNTTQRRAQGPNRSWTTDRNHGGQSSLDLIVDWMTVEGNYNLWRLGRSSKQDVTETIAQYLVTNSAALRGWHRIEQQITGLERKFRDALAWRNQTGQGIMDKAKELECNFGLVDDSQPKDDPVERARNQTEAEIKKKCKYFYELEPIMVDQPAAIPLHIHEQGDKRGTNLAAALILTRPEETEMIPLNGADKLVDACAETHSNVNLDNTDNAGLTLSQVIPQKQHSA</sequence>
<dbReference type="EMBL" id="VSWC01000014">
    <property type="protein sequence ID" value="KAA1114568.1"/>
    <property type="molecule type" value="Genomic_DNA"/>
</dbReference>
<evidence type="ECO:0000256" key="1">
    <source>
        <dbReference type="SAM" id="MobiDB-lite"/>
    </source>
</evidence>
<gene>
    <name evidence="2" type="ORF">PGT21_013979</name>
</gene>
<accession>A0A5B0QN01</accession>
<evidence type="ECO:0000313" key="2">
    <source>
        <dbReference type="EMBL" id="KAA1114568.1"/>
    </source>
</evidence>
<evidence type="ECO:0000313" key="3">
    <source>
        <dbReference type="Proteomes" id="UP000324748"/>
    </source>
</evidence>
<comment type="caution">
    <text evidence="2">The sequence shown here is derived from an EMBL/GenBank/DDBJ whole genome shotgun (WGS) entry which is preliminary data.</text>
</comment>
<dbReference type="Proteomes" id="UP000324748">
    <property type="component" value="Unassembled WGS sequence"/>
</dbReference>
<dbReference type="AlphaFoldDB" id="A0A5B0QN01"/>
<protein>
    <submittedName>
        <fullName evidence="2">Uncharacterized protein</fullName>
    </submittedName>
</protein>
<dbReference type="OrthoDB" id="2506645at2759"/>
<keyword evidence="3" id="KW-1185">Reference proteome</keyword>
<feature type="region of interest" description="Disordered" evidence="1">
    <location>
        <begin position="32"/>
        <end position="56"/>
    </location>
</feature>
<organism evidence="2 3">
    <name type="scientific">Puccinia graminis f. sp. tritici</name>
    <dbReference type="NCBI Taxonomy" id="56615"/>
    <lineage>
        <taxon>Eukaryota</taxon>
        <taxon>Fungi</taxon>
        <taxon>Dikarya</taxon>
        <taxon>Basidiomycota</taxon>
        <taxon>Pucciniomycotina</taxon>
        <taxon>Pucciniomycetes</taxon>
        <taxon>Pucciniales</taxon>
        <taxon>Pucciniaceae</taxon>
        <taxon>Puccinia</taxon>
    </lineage>
</organism>
<dbReference type="PANTHER" id="PTHR33324:SF2">
    <property type="entry name" value="MYB_SANT-LIKE DNA-BINDING DOMAIN-CONTAINING PROTEIN"/>
    <property type="match status" value="1"/>
</dbReference>
<name>A0A5B0QN01_PUCGR</name>
<reference evidence="2 3" key="1">
    <citation type="submission" date="2019-05" db="EMBL/GenBank/DDBJ databases">
        <title>Emergence of the Ug99 lineage of the wheat stem rust pathogen through somatic hybridization.</title>
        <authorList>
            <person name="Li F."/>
            <person name="Upadhyaya N.M."/>
            <person name="Sperschneider J."/>
            <person name="Matny O."/>
            <person name="Nguyen-Phuc H."/>
            <person name="Mago R."/>
            <person name="Raley C."/>
            <person name="Miller M.E."/>
            <person name="Silverstein K.A.T."/>
            <person name="Henningsen E."/>
            <person name="Hirsch C.D."/>
            <person name="Visser B."/>
            <person name="Pretorius Z.A."/>
            <person name="Steffenson B.J."/>
            <person name="Schwessinger B."/>
            <person name="Dodds P.N."/>
            <person name="Figueroa M."/>
        </authorList>
    </citation>
    <scope>NUCLEOTIDE SEQUENCE [LARGE SCALE GENOMIC DNA]</scope>
    <source>
        <strain evidence="2">21-0</strain>
    </source>
</reference>
<feature type="compositionally biased region" description="Polar residues" evidence="1">
    <location>
        <begin position="32"/>
        <end position="50"/>
    </location>
</feature>
<proteinExistence type="predicted"/>
<dbReference type="PANTHER" id="PTHR33324">
    <property type="entry name" value="EXPRESSED PROTEIN"/>
    <property type="match status" value="1"/>
</dbReference>